<name>A0A843TJ18_COLES</name>
<dbReference type="AlphaFoldDB" id="A0A843TJ18"/>
<evidence type="ECO:0000256" key="1">
    <source>
        <dbReference type="SAM" id="MobiDB-lite"/>
    </source>
</evidence>
<gene>
    <name evidence="2" type="ORF">Taro_000818</name>
</gene>
<sequence>MGILTHNSLPKAPTGAPFPASLRDDPSHFFTTFAYKRSMLPSAPAIVFPFFFSGGPFDSSPNKKTPPHTVTIIVS</sequence>
<comment type="caution">
    <text evidence="2">The sequence shown here is derived from an EMBL/GenBank/DDBJ whole genome shotgun (WGS) entry which is preliminary data.</text>
</comment>
<accession>A0A843TJ18</accession>
<evidence type="ECO:0000313" key="2">
    <source>
        <dbReference type="EMBL" id="MQL68589.1"/>
    </source>
</evidence>
<feature type="region of interest" description="Disordered" evidence="1">
    <location>
        <begin position="1"/>
        <end position="20"/>
    </location>
</feature>
<proteinExistence type="predicted"/>
<dbReference type="EMBL" id="NMUH01000016">
    <property type="protein sequence ID" value="MQL68589.1"/>
    <property type="molecule type" value="Genomic_DNA"/>
</dbReference>
<reference evidence="2" key="1">
    <citation type="submission" date="2017-07" db="EMBL/GenBank/DDBJ databases">
        <title>Taro Niue Genome Assembly and Annotation.</title>
        <authorList>
            <person name="Atibalentja N."/>
            <person name="Keating K."/>
            <person name="Fields C.J."/>
        </authorList>
    </citation>
    <scope>NUCLEOTIDE SEQUENCE</scope>
    <source>
        <strain evidence="2">Niue_2</strain>
        <tissue evidence="2">Leaf</tissue>
    </source>
</reference>
<evidence type="ECO:0000313" key="3">
    <source>
        <dbReference type="Proteomes" id="UP000652761"/>
    </source>
</evidence>
<organism evidence="2 3">
    <name type="scientific">Colocasia esculenta</name>
    <name type="common">Wild taro</name>
    <name type="synonym">Arum esculentum</name>
    <dbReference type="NCBI Taxonomy" id="4460"/>
    <lineage>
        <taxon>Eukaryota</taxon>
        <taxon>Viridiplantae</taxon>
        <taxon>Streptophyta</taxon>
        <taxon>Embryophyta</taxon>
        <taxon>Tracheophyta</taxon>
        <taxon>Spermatophyta</taxon>
        <taxon>Magnoliopsida</taxon>
        <taxon>Liliopsida</taxon>
        <taxon>Araceae</taxon>
        <taxon>Aroideae</taxon>
        <taxon>Colocasieae</taxon>
        <taxon>Colocasia</taxon>
    </lineage>
</organism>
<protein>
    <submittedName>
        <fullName evidence="2">Uncharacterized protein</fullName>
    </submittedName>
</protein>
<dbReference type="Proteomes" id="UP000652761">
    <property type="component" value="Unassembled WGS sequence"/>
</dbReference>
<keyword evidence="3" id="KW-1185">Reference proteome</keyword>